<dbReference type="GO" id="GO:0043596">
    <property type="term" value="C:nuclear replication fork"/>
    <property type="evidence" value="ECO:0007669"/>
    <property type="project" value="TreeGrafter"/>
</dbReference>
<keyword evidence="12" id="KW-0234">DNA repair</keyword>
<dbReference type="SUPFAM" id="SSF52047">
    <property type="entry name" value="RNI-like"/>
    <property type="match status" value="1"/>
</dbReference>
<dbReference type="InterPro" id="IPR001611">
    <property type="entry name" value="Leu-rich_rpt"/>
</dbReference>
<evidence type="ECO:0000256" key="2">
    <source>
        <dbReference type="ARBA" id="ARBA00004286"/>
    </source>
</evidence>
<keyword evidence="8" id="KW-0227">DNA damage</keyword>
<comment type="similarity">
    <text evidence="3">Belongs to the Tonsoku family.</text>
</comment>
<dbReference type="Proteomes" id="UP001163046">
    <property type="component" value="Unassembled WGS sequence"/>
</dbReference>
<feature type="compositionally biased region" description="Basic and acidic residues" evidence="17">
    <location>
        <begin position="537"/>
        <end position="546"/>
    </location>
</feature>
<evidence type="ECO:0000256" key="15">
    <source>
        <dbReference type="PROSITE-ProRule" id="PRU00339"/>
    </source>
</evidence>
<dbReference type="SMART" id="SM00028">
    <property type="entry name" value="TPR"/>
    <property type="match status" value="8"/>
</dbReference>
<dbReference type="PROSITE" id="PS50088">
    <property type="entry name" value="ANK_REPEAT"/>
    <property type="match status" value="3"/>
</dbReference>
<feature type="coiled-coil region" evidence="16">
    <location>
        <begin position="2"/>
        <end position="29"/>
    </location>
</feature>
<dbReference type="PROSITE" id="PS50005">
    <property type="entry name" value="TPR"/>
    <property type="match status" value="1"/>
</dbReference>
<evidence type="ECO:0000256" key="4">
    <source>
        <dbReference type="ARBA" id="ARBA00017829"/>
    </source>
</evidence>
<keyword evidence="19" id="KW-1185">Reference proteome</keyword>
<feature type="region of interest" description="Disordered" evidence="17">
    <location>
        <begin position="895"/>
        <end position="980"/>
    </location>
</feature>
<protein>
    <recommendedName>
        <fullName evidence="4">Tonsoku-like protein</fullName>
    </recommendedName>
</protein>
<dbReference type="Pfam" id="PF12796">
    <property type="entry name" value="Ank_2"/>
    <property type="match status" value="1"/>
</dbReference>
<dbReference type="PANTHER" id="PTHR46358">
    <property type="entry name" value="TONSOKU-LIKE PROTEIN"/>
    <property type="match status" value="1"/>
</dbReference>
<evidence type="ECO:0000256" key="12">
    <source>
        <dbReference type="ARBA" id="ARBA00023204"/>
    </source>
</evidence>
<evidence type="ECO:0000313" key="19">
    <source>
        <dbReference type="Proteomes" id="UP001163046"/>
    </source>
</evidence>
<comment type="caution">
    <text evidence="18">The sequence shown here is derived from an EMBL/GenBank/DDBJ whole genome shotgun (WGS) entry which is preliminary data.</text>
</comment>
<accession>A0A9X0CNC0</accession>
<gene>
    <name evidence="18" type="ORF">OS493_007612</name>
</gene>
<dbReference type="PRINTS" id="PR01415">
    <property type="entry name" value="ANKYRIN"/>
</dbReference>
<dbReference type="InterPro" id="IPR036770">
    <property type="entry name" value="Ankyrin_rpt-contain_sf"/>
</dbReference>
<dbReference type="Gene3D" id="3.80.10.10">
    <property type="entry name" value="Ribonuclease Inhibitor"/>
    <property type="match status" value="3"/>
</dbReference>
<evidence type="ECO:0000256" key="14">
    <source>
        <dbReference type="PROSITE-ProRule" id="PRU00023"/>
    </source>
</evidence>
<keyword evidence="13" id="KW-0539">Nucleus</keyword>
<evidence type="ECO:0000256" key="7">
    <source>
        <dbReference type="ARBA" id="ARBA00022737"/>
    </source>
</evidence>
<dbReference type="GO" id="GO:0006325">
    <property type="term" value="P:chromatin organization"/>
    <property type="evidence" value="ECO:0007669"/>
    <property type="project" value="UniProtKB-KW"/>
</dbReference>
<keyword evidence="5" id="KW-0158">Chromosome</keyword>
<keyword evidence="16" id="KW-0175">Coiled coil</keyword>
<evidence type="ECO:0000313" key="18">
    <source>
        <dbReference type="EMBL" id="KAJ7364978.1"/>
    </source>
</evidence>
<sequence length="1496" mass="165153">MEASLQKELKQLNRQRIKAQEKGDLAEEAKLCNAVGELLFQYGYYEKAVKEHNREVQLSEACQDTIESAIAHRKVGECLCELKKYKEALFHQNLHLELAQSAGNRVEEQRALATIGRTWFVHSEDSANRSVDEVEECLVESQTAYLKSLAVCDKLRETVSEKELLEMRSRLYLNLGLIYENQKDSSRAKSFMEKALMIARGQGLKDTEYRCLFSIGSVRMNSDEDAHALRCFEQALQVARQGNKKFDEADALAMLGKVFLKLGEFAAGRSNLKKAYIINKTKRSDDMEELKSSLATAIKGIRFKRKWAKLSEHSLDEQIKILDTLGDLYCKVKAFQNALGCYKKELELAKLAGKSHKDLSPIYVSLAITYFDLKCPADAINCYMEELEIMEEGNYKEMCDTWCNIAYVHEKAGHDYEEIKDAYIEALACAEQSGKHQAVLRVWKCLADTQQLFDLTDKHKKSLDKVAELQSQFGIEDVGDDSEEEGRNSHEDELEEALIEKELLLSDSDNDDDDNEGEDPRARNNSKPTRTRSQRKHVNEKGETPLHEAAIAGNSQHVKELLEKGADVNARDYCGWLSIHEACNHGHLDVAKLLLMAGSQVNDQSGQHCCGVTPLHDAAENGHVDIVKLLLSNGASVNLKDNKGRTALDATIQTLKIDKVDDGLSTGRKQVVRFLRNYKETESGVELRRRNVVFHEDSEEVQVESSVESTPSTLQRFNDKLKKKEMERLQRMNKTVCEESSQEDMDELHSPTKINKGAIMSEDDDSQENQCEAILSYPSSSSTELQTTSSSQINNLPKRSQIVSSVDDMVPCDATIPTFSDDSDYEENDVGDEDSTYASMDEVEMVDLDDQSSVVASTAFIDPVSGMRSSSHSSTGQVPSLVSQKSADWLVDDVGSRTAKRKRPAKQTKLTGSIEQTKRTSTTARPKHRSSLSTSQKVPRPKQSRLAVSKECRTPQNAIRVPGSSVSNVSTPGPSRPSTISAVPGANARISTPSNIVAPAGPPPMRLRVRVQDKLFMIPCPHGNTQEAKNIGWLAEQASLRYFSSFGLRPVLALKTREGAFLSVEDKIADVLSSNEEVTASVESWDLPALSERYCDACINTNTTTRTDILHILEADPQLSSLSLSNKALQDVHVLPLYRALQCHDTLTKLMLPGNRIGDSGVQHLVSALPTLPSLAILDLTSNGITHKGLSFVANALSSRDFTSSGTQQDHTLQKLEELSISYNWLGDSVGGSLAVILNRCPILNTLRIESCGLTSQVTAQGKEFPVALKGSRLLQLSVAYNSLGFQGITNLITALPSGSLRHLNITSSLEDKGSQSVIQSLVELMERGCALSDLVLGDCYIGDKDVELLIQAKHMFSELQYLDLSCNKIGNDGLPSLARLLKESCKLTSLTLAGNGSISAVGAGSLLMAAKDSKTLQKLNLSACGVKSPLDETFFDALKNAVSQNDGESTFTELDLSHNMISVVERDCLAQEWNLKCTGESVSCLNNNLCVLTKL</sequence>
<evidence type="ECO:0000256" key="13">
    <source>
        <dbReference type="ARBA" id="ARBA00023242"/>
    </source>
</evidence>
<dbReference type="GO" id="GO:0000724">
    <property type="term" value="P:double-strand break repair via homologous recombination"/>
    <property type="evidence" value="ECO:0007669"/>
    <property type="project" value="TreeGrafter"/>
</dbReference>
<dbReference type="Pfam" id="PF13181">
    <property type="entry name" value="TPR_8"/>
    <property type="match status" value="1"/>
</dbReference>
<dbReference type="InterPro" id="IPR002110">
    <property type="entry name" value="Ankyrin_rpt"/>
</dbReference>
<dbReference type="Gene3D" id="3.10.20.90">
    <property type="entry name" value="Phosphatidylinositol 3-kinase Catalytic Subunit, Chain A, domain 1"/>
    <property type="match status" value="1"/>
</dbReference>
<evidence type="ECO:0000256" key="10">
    <source>
        <dbReference type="ARBA" id="ARBA00022853"/>
    </source>
</evidence>
<dbReference type="PROSITE" id="PS51450">
    <property type="entry name" value="LRR"/>
    <property type="match status" value="1"/>
</dbReference>
<dbReference type="GO" id="GO:0031297">
    <property type="term" value="P:replication fork processing"/>
    <property type="evidence" value="ECO:0007669"/>
    <property type="project" value="TreeGrafter"/>
</dbReference>
<dbReference type="PROSITE" id="PS50297">
    <property type="entry name" value="ANK_REP_REGION"/>
    <property type="match status" value="3"/>
</dbReference>
<keyword evidence="6" id="KW-0433">Leucine-rich repeat</keyword>
<evidence type="ECO:0000256" key="1">
    <source>
        <dbReference type="ARBA" id="ARBA00004123"/>
    </source>
</evidence>
<dbReference type="InterPro" id="IPR052311">
    <property type="entry name" value="MMS22L-TONSL_complex_comp"/>
</dbReference>
<evidence type="ECO:0000256" key="17">
    <source>
        <dbReference type="SAM" id="MobiDB-lite"/>
    </source>
</evidence>
<feature type="region of interest" description="Disordered" evidence="17">
    <location>
        <begin position="474"/>
        <end position="547"/>
    </location>
</feature>
<comment type="subcellular location">
    <subcellularLocation>
        <location evidence="2">Chromosome</location>
    </subcellularLocation>
    <subcellularLocation>
        <location evidence="1">Nucleus</location>
    </subcellularLocation>
</comment>
<evidence type="ECO:0000256" key="8">
    <source>
        <dbReference type="ARBA" id="ARBA00022763"/>
    </source>
</evidence>
<dbReference type="EMBL" id="MU827304">
    <property type="protein sequence ID" value="KAJ7364978.1"/>
    <property type="molecule type" value="Genomic_DNA"/>
</dbReference>
<feature type="compositionally biased region" description="Polar residues" evidence="17">
    <location>
        <begin position="908"/>
        <end position="924"/>
    </location>
</feature>
<dbReference type="SMART" id="SM00368">
    <property type="entry name" value="LRR_RI"/>
    <property type="match status" value="6"/>
</dbReference>
<feature type="repeat" description="ANK" evidence="14">
    <location>
        <begin position="574"/>
        <end position="606"/>
    </location>
</feature>
<dbReference type="InterPro" id="IPR011990">
    <property type="entry name" value="TPR-like_helical_dom_sf"/>
</dbReference>
<evidence type="ECO:0000256" key="6">
    <source>
        <dbReference type="ARBA" id="ARBA00022614"/>
    </source>
</evidence>
<dbReference type="InterPro" id="IPR019734">
    <property type="entry name" value="TPR_rpt"/>
</dbReference>
<reference evidence="18" key="1">
    <citation type="submission" date="2023-01" db="EMBL/GenBank/DDBJ databases">
        <title>Genome assembly of the deep-sea coral Lophelia pertusa.</title>
        <authorList>
            <person name="Herrera S."/>
            <person name="Cordes E."/>
        </authorList>
    </citation>
    <scope>NUCLEOTIDE SEQUENCE</scope>
    <source>
        <strain evidence="18">USNM1676648</strain>
        <tissue evidence="18">Polyp</tissue>
    </source>
</reference>
<evidence type="ECO:0000256" key="5">
    <source>
        <dbReference type="ARBA" id="ARBA00022454"/>
    </source>
</evidence>
<dbReference type="PANTHER" id="PTHR46358:SF1">
    <property type="entry name" value="TONSOKU-LIKE PROTEIN"/>
    <property type="match status" value="1"/>
</dbReference>
<feature type="compositionally biased region" description="Acidic residues" evidence="17">
    <location>
        <begin position="508"/>
        <end position="517"/>
    </location>
</feature>
<dbReference type="SUPFAM" id="SSF48452">
    <property type="entry name" value="TPR-like"/>
    <property type="match status" value="2"/>
</dbReference>
<dbReference type="Pfam" id="PF00023">
    <property type="entry name" value="Ank"/>
    <property type="match status" value="1"/>
</dbReference>
<dbReference type="InterPro" id="IPR032675">
    <property type="entry name" value="LRR_dom_sf"/>
</dbReference>
<keyword evidence="7" id="KW-0677">Repeat</keyword>
<evidence type="ECO:0000256" key="9">
    <source>
        <dbReference type="ARBA" id="ARBA00022803"/>
    </source>
</evidence>
<evidence type="ECO:0000256" key="11">
    <source>
        <dbReference type="ARBA" id="ARBA00023043"/>
    </source>
</evidence>
<proteinExistence type="inferred from homology"/>
<feature type="compositionally biased region" description="Polar residues" evidence="17">
    <location>
        <begin position="964"/>
        <end position="980"/>
    </location>
</feature>
<feature type="repeat" description="ANK" evidence="14">
    <location>
        <begin position="610"/>
        <end position="642"/>
    </location>
</feature>
<dbReference type="Gene3D" id="1.25.40.10">
    <property type="entry name" value="Tetratricopeptide repeat domain"/>
    <property type="match status" value="2"/>
</dbReference>
<keyword evidence="10" id="KW-0156">Chromatin regulator</keyword>
<feature type="repeat" description="TPR" evidence="15">
    <location>
        <begin position="169"/>
        <end position="202"/>
    </location>
</feature>
<dbReference type="SMART" id="SM00248">
    <property type="entry name" value="ANK"/>
    <property type="match status" value="3"/>
</dbReference>
<organism evidence="18 19">
    <name type="scientific">Desmophyllum pertusum</name>
    <dbReference type="NCBI Taxonomy" id="174260"/>
    <lineage>
        <taxon>Eukaryota</taxon>
        <taxon>Metazoa</taxon>
        <taxon>Cnidaria</taxon>
        <taxon>Anthozoa</taxon>
        <taxon>Hexacorallia</taxon>
        <taxon>Scleractinia</taxon>
        <taxon>Caryophylliina</taxon>
        <taxon>Caryophylliidae</taxon>
        <taxon>Desmophyllum</taxon>
    </lineage>
</organism>
<name>A0A9X0CNC0_9CNID</name>
<dbReference type="Pfam" id="PF13516">
    <property type="entry name" value="LRR_6"/>
    <property type="match status" value="2"/>
</dbReference>
<keyword evidence="11 14" id="KW-0040">ANK repeat</keyword>
<dbReference type="Gene3D" id="1.25.40.20">
    <property type="entry name" value="Ankyrin repeat-containing domain"/>
    <property type="match status" value="1"/>
</dbReference>
<dbReference type="SUPFAM" id="SSF48403">
    <property type="entry name" value="Ankyrin repeat"/>
    <property type="match status" value="1"/>
</dbReference>
<feature type="repeat" description="ANK" evidence="14">
    <location>
        <begin position="541"/>
        <end position="573"/>
    </location>
</feature>
<keyword evidence="9 15" id="KW-0802">TPR repeat</keyword>
<dbReference type="OrthoDB" id="5806726at2759"/>
<evidence type="ECO:0000256" key="16">
    <source>
        <dbReference type="SAM" id="Coils"/>
    </source>
</evidence>
<evidence type="ECO:0000256" key="3">
    <source>
        <dbReference type="ARBA" id="ARBA00010999"/>
    </source>
</evidence>